<dbReference type="InterPro" id="IPR007435">
    <property type="entry name" value="DUF484"/>
</dbReference>
<reference evidence="1 2" key="1">
    <citation type="submission" date="2015-05" db="EMBL/GenBank/DDBJ databases">
        <title>Genome sequencing and analysis of members of genus Stenotrophomonas.</title>
        <authorList>
            <person name="Patil P.P."/>
            <person name="Midha S."/>
            <person name="Patil P.B."/>
        </authorList>
    </citation>
    <scope>NUCLEOTIDE SEQUENCE [LARGE SCALE GENOMIC DNA]</scope>
    <source>
        <strain evidence="1 2">DSM 17805</strain>
    </source>
</reference>
<dbReference type="RefSeq" id="WP_057663047.1">
    <property type="nucleotide sequence ID" value="NZ_LDJH01000005.1"/>
</dbReference>
<dbReference type="Gene3D" id="3.30.450.40">
    <property type="match status" value="1"/>
</dbReference>
<gene>
    <name evidence="1" type="ORF">ABB25_02125</name>
</gene>
<dbReference type="EMBL" id="LDJH01000005">
    <property type="protein sequence ID" value="KRG60081.1"/>
    <property type="molecule type" value="Genomic_DNA"/>
</dbReference>
<dbReference type="Proteomes" id="UP000051254">
    <property type="component" value="Unassembled WGS sequence"/>
</dbReference>
<evidence type="ECO:0008006" key="3">
    <source>
        <dbReference type="Google" id="ProtNLM"/>
    </source>
</evidence>
<accession>A0A0R0C346</accession>
<dbReference type="InterPro" id="IPR029016">
    <property type="entry name" value="GAF-like_dom_sf"/>
</dbReference>
<dbReference type="AlphaFoldDB" id="A0A0R0C346"/>
<proteinExistence type="predicted"/>
<dbReference type="STRING" id="266128.ABB25_02125"/>
<organism evidence="1 2">
    <name type="scientific">Stenotrophomonas koreensis</name>
    <dbReference type="NCBI Taxonomy" id="266128"/>
    <lineage>
        <taxon>Bacteria</taxon>
        <taxon>Pseudomonadati</taxon>
        <taxon>Pseudomonadota</taxon>
        <taxon>Gammaproteobacteria</taxon>
        <taxon>Lysobacterales</taxon>
        <taxon>Lysobacteraceae</taxon>
        <taxon>Stenotrophomonas</taxon>
    </lineage>
</organism>
<keyword evidence="2" id="KW-1185">Reference proteome</keyword>
<dbReference type="PANTHER" id="PTHR38765">
    <property type="entry name" value="DUF484 DOMAIN-CONTAINING PROTEIN"/>
    <property type="match status" value="1"/>
</dbReference>
<evidence type="ECO:0000313" key="1">
    <source>
        <dbReference type="EMBL" id="KRG60081.1"/>
    </source>
</evidence>
<evidence type="ECO:0000313" key="2">
    <source>
        <dbReference type="Proteomes" id="UP000051254"/>
    </source>
</evidence>
<sequence>MSETQPALAGHEVAAWLRRHPQFLQQYPDLAMSLVVPRQDGQAASLVGYQLEILREKNRDLSRRLHELASNAQVNEQLAMRTHQLTLVLMRQRTAADTLKAMAASLAEDFAGDQVSIVLLQAVEDLPQVPWLQVIAADDPRLEVFADALASGEPLCGRLLPARNALLYREQAGQVQSSALLPLPGLGLLAIGSTDPNRFYPGMGTVFLHMMAQSLLTALARFR</sequence>
<dbReference type="PANTHER" id="PTHR38765:SF1">
    <property type="entry name" value="DUF484 DOMAIN-CONTAINING PROTEIN"/>
    <property type="match status" value="1"/>
</dbReference>
<comment type="caution">
    <text evidence="1">The sequence shown here is derived from an EMBL/GenBank/DDBJ whole genome shotgun (WGS) entry which is preliminary data.</text>
</comment>
<dbReference type="OrthoDB" id="8525200at2"/>
<dbReference type="Pfam" id="PF04340">
    <property type="entry name" value="DUF484"/>
    <property type="match status" value="1"/>
</dbReference>
<protein>
    <recommendedName>
        <fullName evidence="3">DUF484 domain-containing protein</fullName>
    </recommendedName>
</protein>
<dbReference type="PATRIC" id="fig|266128.3.peg.2072"/>
<name>A0A0R0C346_9GAMM</name>